<feature type="transmembrane region" description="Helical" evidence="8">
    <location>
        <begin position="377"/>
        <end position="402"/>
    </location>
</feature>
<feature type="transmembrane region" description="Helical" evidence="8">
    <location>
        <begin position="135"/>
        <end position="155"/>
    </location>
</feature>
<feature type="transmembrane region" description="Helical" evidence="8">
    <location>
        <begin position="106"/>
        <end position="123"/>
    </location>
</feature>
<feature type="transmembrane region" description="Helical" evidence="8">
    <location>
        <begin position="304"/>
        <end position="320"/>
    </location>
</feature>
<keyword evidence="3 9" id="KW-0808">Transferase</keyword>
<dbReference type="eggNOG" id="COG5650">
    <property type="taxonomic scope" value="Bacteria"/>
</dbReference>
<feature type="transmembrane region" description="Helical" evidence="8">
    <location>
        <begin position="349"/>
        <end position="365"/>
    </location>
</feature>
<keyword evidence="4 8" id="KW-0812">Transmembrane</keyword>
<evidence type="ECO:0000256" key="5">
    <source>
        <dbReference type="ARBA" id="ARBA00022989"/>
    </source>
</evidence>
<evidence type="ECO:0000256" key="2">
    <source>
        <dbReference type="ARBA" id="ARBA00022475"/>
    </source>
</evidence>
<dbReference type="GO" id="GO:0016758">
    <property type="term" value="F:hexosyltransferase activity"/>
    <property type="evidence" value="ECO:0007669"/>
    <property type="project" value="InterPro"/>
</dbReference>
<keyword evidence="10" id="KW-1185">Reference proteome</keyword>
<protein>
    <submittedName>
        <fullName evidence="9">Putative glycosyltransferase</fullName>
    </submittedName>
</protein>
<feature type="transmembrane region" description="Helical" evidence="8">
    <location>
        <begin position="277"/>
        <end position="297"/>
    </location>
</feature>
<keyword evidence="2" id="KW-1003">Cell membrane</keyword>
<dbReference type="STRING" id="1121927.GOHSU_58_00080"/>
<evidence type="ECO:0000256" key="7">
    <source>
        <dbReference type="ARBA" id="ARBA00024033"/>
    </source>
</evidence>
<keyword evidence="6 8" id="KW-0472">Membrane</keyword>
<keyword evidence="5 8" id="KW-1133">Transmembrane helix</keyword>
<feature type="transmembrane region" description="Helical" evidence="8">
    <location>
        <begin position="20"/>
        <end position="40"/>
    </location>
</feature>
<feature type="transmembrane region" description="Helical" evidence="8">
    <location>
        <begin position="326"/>
        <end position="342"/>
    </location>
</feature>
<evidence type="ECO:0000256" key="1">
    <source>
        <dbReference type="ARBA" id="ARBA00004651"/>
    </source>
</evidence>
<comment type="caution">
    <text evidence="9">The sequence shown here is derived from an EMBL/GenBank/DDBJ whole genome shotgun (WGS) entry which is preliminary data.</text>
</comment>
<evidence type="ECO:0000313" key="9">
    <source>
        <dbReference type="EMBL" id="GAC58907.1"/>
    </source>
</evidence>
<dbReference type="Pfam" id="PF09594">
    <property type="entry name" value="GT87"/>
    <property type="match status" value="1"/>
</dbReference>
<dbReference type="OrthoDB" id="9774600at2"/>
<feature type="transmembrane region" description="Helical" evidence="8">
    <location>
        <begin position="216"/>
        <end position="234"/>
    </location>
</feature>
<gene>
    <name evidence="9" type="ORF">GOHSU_58_00080</name>
</gene>
<dbReference type="Proteomes" id="UP000053405">
    <property type="component" value="Unassembled WGS sequence"/>
</dbReference>
<dbReference type="EMBL" id="BANT01000058">
    <property type="protein sequence ID" value="GAC58907.1"/>
    <property type="molecule type" value="Genomic_DNA"/>
</dbReference>
<evidence type="ECO:0000313" key="10">
    <source>
        <dbReference type="Proteomes" id="UP000053405"/>
    </source>
</evidence>
<comment type="similarity">
    <text evidence="7">Belongs to the glycosyltransferase 87 family.</text>
</comment>
<dbReference type="InterPro" id="IPR018584">
    <property type="entry name" value="GT87"/>
</dbReference>
<reference evidence="9 10" key="1">
    <citation type="submission" date="2012-12" db="EMBL/GenBank/DDBJ databases">
        <title>Whole genome shotgun sequence of Gordonia hirsuta NBRC 16056.</title>
        <authorList>
            <person name="Isaki-Nakamura S."/>
            <person name="Hosoyama A."/>
            <person name="Tsuchikane K."/>
            <person name="Katsumata H."/>
            <person name="Baba S."/>
            <person name="Yamazaki S."/>
            <person name="Fujita N."/>
        </authorList>
    </citation>
    <scope>NUCLEOTIDE SEQUENCE [LARGE SCALE GENOMIC DNA]</scope>
    <source>
        <strain evidence="9 10">NBRC 16056</strain>
    </source>
</reference>
<feature type="transmembrane region" description="Helical" evidence="8">
    <location>
        <begin position="188"/>
        <end position="209"/>
    </location>
</feature>
<accession>L7LFP9</accession>
<sequence>MPKSGPSAGVTTARNGLAAYRTAVTALTVTAVAFLLVVPYELIVGRSIPPVDFYVYRYGAESAYAGNDLYLSNVFGPGIGADGLPFTYSPFAALVLWPATLFTAKTAYLLWNIVGLVALGYVLNKYVRGPWPLRLLWLVLALIAARVSIVLYHHLLFGQINLVLMALCIADVFREPRSRLGRWLPRGVLIGIAGAIKFTPMLFLIFFLVSRRWRDAAITLASFGAATLVAFAVFPRSSRTFFTNTLWHLSDKVELDGFFTTSGNNSLTGAFAAIAPWGRTVGTLLAVLVTLVCLWAATQVDRRLGLGPAALVVGLTASIASPVSWIHHWVYLLPALVYFVFYGDTLRRWFAVLAAAFLIFTQGPTTGDRFLDTGNSLLWLPGIIARESLLLLALSSIVLLAVSQPRTAVLPPWSADGRHSR</sequence>
<dbReference type="GO" id="GO:0005886">
    <property type="term" value="C:plasma membrane"/>
    <property type="evidence" value="ECO:0007669"/>
    <property type="project" value="UniProtKB-SubCell"/>
</dbReference>
<evidence type="ECO:0000256" key="6">
    <source>
        <dbReference type="ARBA" id="ARBA00023136"/>
    </source>
</evidence>
<evidence type="ECO:0000256" key="3">
    <source>
        <dbReference type="ARBA" id="ARBA00022679"/>
    </source>
</evidence>
<dbReference type="AlphaFoldDB" id="L7LFP9"/>
<name>L7LFP9_9ACTN</name>
<evidence type="ECO:0000256" key="4">
    <source>
        <dbReference type="ARBA" id="ARBA00022692"/>
    </source>
</evidence>
<proteinExistence type="inferred from homology"/>
<organism evidence="9 10">
    <name type="scientific">Gordonia hirsuta DSM 44140 = NBRC 16056</name>
    <dbReference type="NCBI Taxonomy" id="1121927"/>
    <lineage>
        <taxon>Bacteria</taxon>
        <taxon>Bacillati</taxon>
        <taxon>Actinomycetota</taxon>
        <taxon>Actinomycetes</taxon>
        <taxon>Mycobacteriales</taxon>
        <taxon>Gordoniaceae</taxon>
        <taxon>Gordonia</taxon>
    </lineage>
</organism>
<comment type="subcellular location">
    <subcellularLocation>
        <location evidence="1">Cell membrane</location>
        <topology evidence="1">Multi-pass membrane protein</topology>
    </subcellularLocation>
</comment>
<evidence type="ECO:0000256" key="8">
    <source>
        <dbReference type="SAM" id="Phobius"/>
    </source>
</evidence>